<dbReference type="InterPro" id="IPR000014">
    <property type="entry name" value="PAS"/>
</dbReference>
<dbReference type="PANTHER" id="PTHR43156:SF2">
    <property type="entry name" value="STAGE II SPORULATION PROTEIN E"/>
    <property type="match status" value="1"/>
</dbReference>
<dbReference type="SMART" id="SM00091">
    <property type="entry name" value="PAS"/>
    <property type="match status" value="1"/>
</dbReference>
<keyword evidence="5" id="KW-1185">Reference proteome</keyword>
<dbReference type="InterPro" id="IPR052016">
    <property type="entry name" value="Bact_Sigma-Reg"/>
</dbReference>
<dbReference type="RefSeq" id="WP_255931635.1">
    <property type="nucleotide sequence ID" value="NZ_JANFNH010000043.1"/>
</dbReference>
<protein>
    <submittedName>
        <fullName evidence="4">SpoIIE family protein phosphatase</fullName>
    </submittedName>
</protein>
<dbReference type="InterPro" id="IPR036457">
    <property type="entry name" value="PPM-type-like_dom_sf"/>
</dbReference>
<comment type="caution">
    <text evidence="4">The sequence shown here is derived from an EMBL/GenBank/DDBJ whole genome shotgun (WGS) entry which is preliminary data.</text>
</comment>
<feature type="domain" description="PPM-type phosphatase" evidence="3">
    <location>
        <begin position="201"/>
        <end position="413"/>
    </location>
</feature>
<dbReference type="SMART" id="SM00331">
    <property type="entry name" value="PP2C_SIG"/>
    <property type="match status" value="1"/>
</dbReference>
<dbReference type="SUPFAM" id="SSF81606">
    <property type="entry name" value="PP2C-like"/>
    <property type="match status" value="1"/>
</dbReference>
<dbReference type="InterPro" id="IPR001932">
    <property type="entry name" value="PPM-type_phosphatase-like_dom"/>
</dbReference>
<dbReference type="PANTHER" id="PTHR43156">
    <property type="entry name" value="STAGE II SPORULATION PROTEIN E-RELATED"/>
    <property type="match status" value="1"/>
</dbReference>
<dbReference type="Gene3D" id="3.60.40.10">
    <property type="entry name" value="PPM-type phosphatase domain"/>
    <property type="match status" value="1"/>
</dbReference>
<reference evidence="4 5" key="1">
    <citation type="submission" date="2022-06" db="EMBL/GenBank/DDBJ databases">
        <title>Draft genome sequence of type strain Streptomyces rubrisoli DSM 42083.</title>
        <authorList>
            <person name="Duangmal K."/>
            <person name="Klaysubun C."/>
        </authorList>
    </citation>
    <scope>NUCLEOTIDE SEQUENCE [LARGE SCALE GENOMIC DNA]</scope>
    <source>
        <strain evidence="4 5">DSM 42083</strain>
    </source>
</reference>
<dbReference type="Pfam" id="PF08448">
    <property type="entry name" value="PAS_4"/>
    <property type="match status" value="1"/>
</dbReference>
<name>A0ABT1PJE5_9ACTN</name>
<evidence type="ECO:0000256" key="1">
    <source>
        <dbReference type="ARBA" id="ARBA00022801"/>
    </source>
</evidence>
<evidence type="ECO:0000259" key="2">
    <source>
        <dbReference type="PROSITE" id="PS50112"/>
    </source>
</evidence>
<keyword evidence="1" id="KW-0378">Hydrolase</keyword>
<dbReference type="InterPro" id="IPR013656">
    <property type="entry name" value="PAS_4"/>
</dbReference>
<dbReference type="Gene3D" id="3.30.450.20">
    <property type="entry name" value="PAS domain"/>
    <property type="match status" value="1"/>
</dbReference>
<dbReference type="PROSITE" id="PS50112">
    <property type="entry name" value="PAS"/>
    <property type="match status" value="1"/>
</dbReference>
<dbReference type="PROSITE" id="PS51746">
    <property type="entry name" value="PPM_2"/>
    <property type="match status" value="1"/>
</dbReference>
<evidence type="ECO:0000313" key="4">
    <source>
        <dbReference type="EMBL" id="MCQ4045492.1"/>
    </source>
</evidence>
<dbReference type="Proteomes" id="UP001206206">
    <property type="component" value="Unassembled WGS sequence"/>
</dbReference>
<dbReference type="Pfam" id="PF07228">
    <property type="entry name" value="SpoIIE"/>
    <property type="match status" value="1"/>
</dbReference>
<proteinExistence type="predicted"/>
<sequence length="413" mass="44706">MRTAALDFAAVFAAAPAPCLVLDPELVIAEANEAYLRVTGRGRRELLGRHIFDAFPDNPADPEADGPRKLRDSLERVLSLRSRDVMAVHRYDIPVPGSPGEFEARWWSSVNAPVLGPDGEVAWIIHRVEDVTAYVQAHPPDPLAESSYGQWQRVEAELYTRGQELQRLNEELRQAHAEEREVGLALQRAMLYAPDLERHKDLALRYLPAVGTLNVCGDWYDVADISEDRLAAAVGDVVGHGLEAAIVMGMLRSALSAAIRASDGPARALEALGRYAESVEGALGTTAVKVLIDKRARMIVYSSAGHPPPVLLHTDGTTELLDKATDPPLGTMTFDVPRSQAVATYRTGDALVLYTDGLIERPGEDIDLGLNRLTQALTDSVGLDGDRMADSVLASLGVADGARDDIALLILCL</sequence>
<feature type="domain" description="PAS" evidence="2">
    <location>
        <begin position="4"/>
        <end position="52"/>
    </location>
</feature>
<gene>
    <name evidence="4" type="ORF">NON19_26530</name>
</gene>
<evidence type="ECO:0000313" key="5">
    <source>
        <dbReference type="Proteomes" id="UP001206206"/>
    </source>
</evidence>
<dbReference type="InterPro" id="IPR035965">
    <property type="entry name" value="PAS-like_dom_sf"/>
</dbReference>
<organism evidence="4 5">
    <name type="scientific">Streptantibioticus rubrisoli</name>
    <dbReference type="NCBI Taxonomy" id="1387313"/>
    <lineage>
        <taxon>Bacteria</taxon>
        <taxon>Bacillati</taxon>
        <taxon>Actinomycetota</taxon>
        <taxon>Actinomycetes</taxon>
        <taxon>Kitasatosporales</taxon>
        <taxon>Streptomycetaceae</taxon>
        <taxon>Streptantibioticus</taxon>
    </lineage>
</organism>
<dbReference type="EMBL" id="JANFNH010000043">
    <property type="protein sequence ID" value="MCQ4045492.1"/>
    <property type="molecule type" value="Genomic_DNA"/>
</dbReference>
<accession>A0ABT1PJE5</accession>
<dbReference type="SUPFAM" id="SSF55785">
    <property type="entry name" value="PYP-like sensor domain (PAS domain)"/>
    <property type="match status" value="1"/>
</dbReference>
<dbReference type="CDD" id="cd00130">
    <property type="entry name" value="PAS"/>
    <property type="match status" value="1"/>
</dbReference>
<evidence type="ECO:0000259" key="3">
    <source>
        <dbReference type="PROSITE" id="PS51746"/>
    </source>
</evidence>